<gene>
    <name evidence="3" type="ORF">LSUB1_G000956</name>
</gene>
<dbReference type="SUPFAM" id="SSF46689">
    <property type="entry name" value="Homeodomain-like"/>
    <property type="match status" value="1"/>
</dbReference>
<name>A0A8H8UEL5_9HELO</name>
<dbReference type="CDD" id="cd00167">
    <property type="entry name" value="SANT"/>
    <property type="match status" value="1"/>
</dbReference>
<evidence type="ECO:0000313" key="3">
    <source>
        <dbReference type="EMBL" id="TVY45315.1"/>
    </source>
</evidence>
<dbReference type="InterPro" id="IPR001005">
    <property type="entry name" value="SANT/Myb"/>
</dbReference>
<proteinExistence type="predicted"/>
<protein>
    <recommendedName>
        <fullName evidence="2">Myb-like domain-containing protein</fullName>
    </recommendedName>
</protein>
<dbReference type="EMBL" id="QGMJ01000016">
    <property type="protein sequence ID" value="TVY45315.1"/>
    <property type="molecule type" value="Genomic_DNA"/>
</dbReference>
<sequence>MASFLRTPVITISRTSGPMAVRLSDSGLGDSDPKSSGDDAGFLSEDDQGRLSTDKHSRWSDLDEQRLLVYKKEGKPWGWIFKKLSGRTPAAVRTRWSMIRPLGE</sequence>
<feature type="compositionally biased region" description="Basic and acidic residues" evidence="1">
    <location>
        <begin position="47"/>
        <end position="56"/>
    </location>
</feature>
<dbReference type="OrthoDB" id="3562657at2759"/>
<dbReference type="AlphaFoldDB" id="A0A8H8UEL5"/>
<dbReference type="PROSITE" id="PS50090">
    <property type="entry name" value="MYB_LIKE"/>
    <property type="match status" value="1"/>
</dbReference>
<reference evidence="3 4" key="1">
    <citation type="submission" date="2018-05" db="EMBL/GenBank/DDBJ databases">
        <title>Genome sequencing and assembly of the regulated plant pathogen Lachnellula willkommii and related sister species for the development of diagnostic species identification markers.</title>
        <authorList>
            <person name="Giroux E."/>
            <person name="Bilodeau G."/>
        </authorList>
    </citation>
    <scope>NUCLEOTIDE SEQUENCE [LARGE SCALE GENOMIC DNA]</scope>
    <source>
        <strain evidence="3 4">CBS 197.66</strain>
    </source>
</reference>
<evidence type="ECO:0000259" key="2">
    <source>
        <dbReference type="PROSITE" id="PS50090"/>
    </source>
</evidence>
<accession>A0A8H8UEL5</accession>
<evidence type="ECO:0000313" key="4">
    <source>
        <dbReference type="Proteomes" id="UP000462212"/>
    </source>
</evidence>
<organism evidence="3 4">
    <name type="scientific">Lachnellula subtilissima</name>
    <dbReference type="NCBI Taxonomy" id="602034"/>
    <lineage>
        <taxon>Eukaryota</taxon>
        <taxon>Fungi</taxon>
        <taxon>Dikarya</taxon>
        <taxon>Ascomycota</taxon>
        <taxon>Pezizomycotina</taxon>
        <taxon>Leotiomycetes</taxon>
        <taxon>Helotiales</taxon>
        <taxon>Lachnaceae</taxon>
        <taxon>Lachnellula</taxon>
    </lineage>
</organism>
<evidence type="ECO:0000256" key="1">
    <source>
        <dbReference type="SAM" id="MobiDB-lite"/>
    </source>
</evidence>
<dbReference type="InterPro" id="IPR009057">
    <property type="entry name" value="Homeodomain-like_sf"/>
</dbReference>
<feature type="region of interest" description="Disordered" evidence="1">
    <location>
        <begin position="21"/>
        <end position="56"/>
    </location>
</feature>
<keyword evidence="4" id="KW-1185">Reference proteome</keyword>
<dbReference type="Proteomes" id="UP000462212">
    <property type="component" value="Unassembled WGS sequence"/>
</dbReference>
<comment type="caution">
    <text evidence="3">The sequence shown here is derived from an EMBL/GenBank/DDBJ whole genome shotgun (WGS) entry which is preliminary data.</text>
</comment>
<feature type="domain" description="Myb-like" evidence="2">
    <location>
        <begin position="55"/>
        <end position="100"/>
    </location>
</feature>